<dbReference type="EC" id="6.-.-.-" evidence="3"/>
<comment type="caution">
    <text evidence="3">The sequence shown here is derived from an EMBL/GenBank/DDBJ whole genome shotgun (WGS) entry which is preliminary data.</text>
</comment>
<feature type="domain" description="CoA carboxyltransferase C-terminal" evidence="2">
    <location>
        <begin position="236"/>
        <end position="477"/>
    </location>
</feature>
<dbReference type="InterPro" id="IPR034733">
    <property type="entry name" value="AcCoA_carboxyl_beta"/>
</dbReference>
<dbReference type="InterPro" id="IPR029045">
    <property type="entry name" value="ClpP/crotonase-like_dom_sf"/>
</dbReference>
<accession>A0ABU4HT82</accession>
<keyword evidence="4" id="KW-1185">Reference proteome</keyword>
<reference evidence="3 4" key="2">
    <citation type="submission" date="2023-10" db="EMBL/GenBank/DDBJ databases">
        <authorList>
            <person name="Han X.F."/>
        </authorList>
    </citation>
    <scope>NUCLEOTIDE SEQUENCE [LARGE SCALE GENOMIC DNA]</scope>
    <source>
        <strain evidence="3 4">KCTC 39840</strain>
    </source>
</reference>
<dbReference type="PANTHER" id="PTHR43842:SF2">
    <property type="entry name" value="PROPIONYL-COA CARBOXYLASE BETA CHAIN, MITOCHONDRIAL"/>
    <property type="match status" value="1"/>
</dbReference>
<protein>
    <submittedName>
        <fullName evidence="3">Acyl-CoA carboxylase subunit beta</fullName>
        <ecNumber evidence="3">6.-.-.-</ecNumber>
    </submittedName>
</protein>
<dbReference type="InterPro" id="IPR051047">
    <property type="entry name" value="AccD/PCCB"/>
</dbReference>
<organism evidence="3 4">
    <name type="scientific">Conexibacter stalactiti</name>
    <dbReference type="NCBI Taxonomy" id="1940611"/>
    <lineage>
        <taxon>Bacteria</taxon>
        <taxon>Bacillati</taxon>
        <taxon>Actinomycetota</taxon>
        <taxon>Thermoleophilia</taxon>
        <taxon>Solirubrobacterales</taxon>
        <taxon>Conexibacteraceae</taxon>
        <taxon>Conexibacter</taxon>
    </lineage>
</organism>
<dbReference type="InterPro" id="IPR011763">
    <property type="entry name" value="COA_CT_C"/>
</dbReference>
<evidence type="ECO:0000313" key="4">
    <source>
        <dbReference type="Proteomes" id="UP001284601"/>
    </source>
</evidence>
<name>A0ABU4HT82_9ACTN</name>
<proteinExistence type="predicted"/>
<dbReference type="GO" id="GO:0016874">
    <property type="term" value="F:ligase activity"/>
    <property type="evidence" value="ECO:0007669"/>
    <property type="project" value="UniProtKB-KW"/>
</dbReference>
<reference evidence="4" key="1">
    <citation type="submission" date="2023-07" db="EMBL/GenBank/DDBJ databases">
        <title>Conexibacter stalactiti sp. nov., isolated from stalactites in a lava cave and emended description of the genus Conexibacter.</title>
        <authorList>
            <person name="Lee S.D."/>
        </authorList>
    </citation>
    <scope>NUCLEOTIDE SEQUENCE [LARGE SCALE GENOMIC DNA]</scope>
    <source>
        <strain evidence="4">KCTC 39840</strain>
    </source>
</reference>
<dbReference type="PROSITE" id="PS50980">
    <property type="entry name" value="COA_CT_NTER"/>
    <property type="match status" value="1"/>
</dbReference>
<dbReference type="InterPro" id="IPR011762">
    <property type="entry name" value="COA_CT_N"/>
</dbReference>
<dbReference type="SUPFAM" id="SSF52096">
    <property type="entry name" value="ClpP/crotonase"/>
    <property type="match status" value="2"/>
</dbReference>
<evidence type="ECO:0000313" key="3">
    <source>
        <dbReference type="EMBL" id="MDW5596526.1"/>
    </source>
</evidence>
<evidence type="ECO:0000259" key="2">
    <source>
        <dbReference type="PROSITE" id="PS50989"/>
    </source>
</evidence>
<dbReference type="Gene3D" id="3.90.226.10">
    <property type="entry name" value="2-enoyl-CoA Hydratase, Chain A, domain 1"/>
    <property type="match status" value="2"/>
</dbReference>
<dbReference type="RefSeq" id="WP_318598938.1">
    <property type="nucleotide sequence ID" value="NZ_JAWSTH010000058.1"/>
</dbReference>
<dbReference type="PROSITE" id="PS50989">
    <property type="entry name" value="COA_CT_CTER"/>
    <property type="match status" value="1"/>
</dbReference>
<feature type="domain" description="CoA carboxyltransferase N-terminal" evidence="1">
    <location>
        <begin position="1"/>
        <end position="231"/>
    </location>
</feature>
<dbReference type="Proteomes" id="UP001284601">
    <property type="component" value="Unassembled WGS sequence"/>
</dbReference>
<dbReference type="PANTHER" id="PTHR43842">
    <property type="entry name" value="PROPIONYL-COA CARBOXYLASE BETA CHAIN"/>
    <property type="match status" value="1"/>
</dbReference>
<dbReference type="Pfam" id="PF01039">
    <property type="entry name" value="Carboxyl_trans"/>
    <property type="match status" value="1"/>
</dbReference>
<gene>
    <name evidence="3" type="ORF">R7226_19420</name>
</gene>
<evidence type="ECO:0000259" key="1">
    <source>
        <dbReference type="PROSITE" id="PS50980"/>
    </source>
</evidence>
<sequence length="477" mass="50161">MSAVAAIRTDERLTPHERIELLCDEGTFEAVRSSVLSPKLGARAREGDGVVGGLGRIGGRPVAVYAQDARYLGGSLGAAHADTINRVMALAGRARVPIVGFIESGGARMQEGTAALGGYGRIFRQNVLLTGVVPQISIIGGLSAGGGCYSPALTDFVMMTENAAMFLTGPGVVKDVMGEDVTAAELGGRKVHEKNGVTDLVAPDDVGAAHMARSLLSYLPQHAGGRLPRILSVDPDFSDPGAAVPDDPRQVYDVRTALKGVIDGGSLLEIAPKWARSIVTAFARIDGRPVGVIANQPRYMGGVLDSDSSQKGARFVETCDRYGIPLAVFVDTPGFMPGTRQEQAGVIRHGATLVRAFAKATVPRVTVVLRKAYGGAYITMNSKDLGADLAFAWPNAELGVMGAQPAVGVLHRRELAAAEDPAALRAELASAYAEEHLGAQIAANAGFVDEVIEPHTTRRRLAWAFEAMDDRRAPHAA</sequence>
<keyword evidence="3" id="KW-0436">Ligase</keyword>
<dbReference type="EMBL" id="JAWSTH010000058">
    <property type="protein sequence ID" value="MDW5596526.1"/>
    <property type="molecule type" value="Genomic_DNA"/>
</dbReference>